<keyword evidence="1" id="KW-0472">Membrane</keyword>
<dbReference type="AlphaFoldDB" id="A0A176SWA3"/>
<keyword evidence="1" id="KW-0812">Transmembrane</keyword>
<accession>A0A176SWA3</accession>
<organism evidence="2 3">
    <name type="scientific">Polaribacter atrinae</name>
    <dbReference type="NCBI Taxonomy" id="1333662"/>
    <lineage>
        <taxon>Bacteria</taxon>
        <taxon>Pseudomonadati</taxon>
        <taxon>Bacteroidota</taxon>
        <taxon>Flavobacteriia</taxon>
        <taxon>Flavobacteriales</taxon>
        <taxon>Flavobacteriaceae</taxon>
    </lineage>
</organism>
<keyword evidence="3" id="KW-1185">Reference proteome</keyword>
<dbReference type="OrthoDB" id="1415778at2"/>
<feature type="transmembrane region" description="Helical" evidence="1">
    <location>
        <begin position="237"/>
        <end position="263"/>
    </location>
</feature>
<dbReference type="EMBL" id="LVWE01000107">
    <property type="protein sequence ID" value="OAD39455.1"/>
    <property type="molecule type" value="Genomic_DNA"/>
</dbReference>
<gene>
    <name evidence="2" type="ORF">LPB303_17045</name>
</gene>
<reference evidence="2 3" key="1">
    <citation type="submission" date="2016-02" db="EMBL/GenBank/DDBJ databases">
        <title>Draft genome sequence of Polaribacter atrinae KACC17473.</title>
        <authorList>
            <person name="Shin S.-K."/>
            <person name="Yi H."/>
        </authorList>
    </citation>
    <scope>NUCLEOTIDE SEQUENCE [LARGE SCALE GENOMIC DNA]</scope>
    <source>
        <strain evidence="2 3">KACC 17473</strain>
    </source>
</reference>
<proteinExistence type="predicted"/>
<evidence type="ECO:0000256" key="1">
    <source>
        <dbReference type="SAM" id="Phobius"/>
    </source>
</evidence>
<name>A0A176SWA3_9FLAO</name>
<sequence length="274" mass="30921">MSTIKYLKKEFDNILIVTTLAKIAYGSPESLTENENYILEALKRANHNLKNQTTAEISTYLQDFDENQLIGLSNNVKGILHEIQFVEIENNDGDSITASMFTNSNHQNTDILLTDNITGEITEIQLKATDNSSYVQDWIDNHQEGEILITEELAVKMELETSGISNEELTTDVHDFVDKLIELDENDELWDYIPTLPAISVAISSFYLFKLYRENKITLNTLKIKFIKLTGMKVMKFTIIAGLMMIPVINVIVGAGILFKLLYGAGTLANKYVP</sequence>
<comment type="caution">
    <text evidence="2">The sequence shown here is derived from an EMBL/GenBank/DDBJ whole genome shotgun (WGS) entry which is preliminary data.</text>
</comment>
<protein>
    <submittedName>
        <fullName evidence="2">Uncharacterized protein</fullName>
    </submittedName>
</protein>
<evidence type="ECO:0000313" key="2">
    <source>
        <dbReference type="EMBL" id="OAD39455.1"/>
    </source>
</evidence>
<dbReference type="Proteomes" id="UP000076923">
    <property type="component" value="Unassembled WGS sequence"/>
</dbReference>
<evidence type="ECO:0000313" key="3">
    <source>
        <dbReference type="Proteomes" id="UP000076923"/>
    </source>
</evidence>
<dbReference type="RefSeq" id="WP_068453118.1">
    <property type="nucleotide sequence ID" value="NZ_CP150660.1"/>
</dbReference>
<keyword evidence="1" id="KW-1133">Transmembrane helix</keyword>